<dbReference type="AlphaFoldDB" id="A0A167FMF3"/>
<reference evidence="1 3" key="1">
    <citation type="journal article" date="2016" name="Genome Biol. Evol.">
        <title>Divergent and convergent evolution of fungal pathogenicity.</title>
        <authorList>
            <person name="Shang Y."/>
            <person name="Xiao G."/>
            <person name="Zheng P."/>
            <person name="Cen K."/>
            <person name="Zhan S."/>
            <person name="Wang C."/>
        </authorList>
    </citation>
    <scope>NUCLEOTIDE SEQUENCE [LARGE SCALE GENOMIC DNA]</scope>
    <source>
        <strain evidence="1 3">RCEF 4871</strain>
    </source>
</reference>
<accession>A0A5C6GNI3</accession>
<reference evidence="4" key="2">
    <citation type="submission" date="2018-12" db="EMBL/GenBank/DDBJ databases">
        <title>The complete genome of Metarhizium rileyi, a key fungal pathogen of Lepidoptera.</title>
        <authorList>
            <person name="Binneck E."/>
            <person name="Lastra C.C.L."/>
            <person name="Sosa-Gomez D.R."/>
        </authorList>
    </citation>
    <scope>NUCLEOTIDE SEQUENCE [LARGE SCALE GENOMIC DNA]</scope>
    <source>
        <strain evidence="4">Cep018-CH2</strain>
    </source>
</reference>
<dbReference type="EMBL" id="AZHC01000008">
    <property type="protein sequence ID" value="OAA45479.1"/>
    <property type="molecule type" value="Genomic_DNA"/>
</dbReference>
<dbReference type="Proteomes" id="UP000317257">
    <property type="component" value="Unassembled WGS sequence"/>
</dbReference>
<dbReference type="OrthoDB" id="204058at2759"/>
<comment type="caution">
    <text evidence="1">The sequence shown here is derived from an EMBL/GenBank/DDBJ whole genome shotgun (WGS) entry which is preliminary data.</text>
</comment>
<evidence type="ECO:0000313" key="3">
    <source>
        <dbReference type="Proteomes" id="UP000243498"/>
    </source>
</evidence>
<dbReference type="Proteomes" id="UP000243498">
    <property type="component" value="Unassembled WGS sequence"/>
</dbReference>
<gene>
    <name evidence="2" type="ORF">ED733_008603</name>
    <name evidence="1" type="ORF">NOR_03268</name>
</gene>
<dbReference type="Gene3D" id="3.40.1190.20">
    <property type="match status" value="1"/>
</dbReference>
<reference evidence="2" key="3">
    <citation type="journal article" date="2019" name="Microbiol. Resour. Announc.">
        <title>Genome Sequence of Metarhizium rileyi, a Microbial Control Agent for Lepidoptera.</title>
        <authorList>
            <person name="Binneck E."/>
            <person name="Lastra C.C.L."/>
            <person name="Sosa-Gomez D.R."/>
        </authorList>
    </citation>
    <scope>NUCLEOTIDE SEQUENCE</scope>
    <source>
        <strain evidence="2">Cep018-CH2</strain>
    </source>
</reference>
<name>A0A167FMF3_METRR</name>
<organism evidence="1 3">
    <name type="scientific">Metarhizium rileyi (strain RCEF 4871)</name>
    <name type="common">Nomuraea rileyi</name>
    <dbReference type="NCBI Taxonomy" id="1649241"/>
    <lineage>
        <taxon>Eukaryota</taxon>
        <taxon>Fungi</taxon>
        <taxon>Dikarya</taxon>
        <taxon>Ascomycota</taxon>
        <taxon>Pezizomycotina</taxon>
        <taxon>Sordariomycetes</taxon>
        <taxon>Hypocreomycetidae</taxon>
        <taxon>Hypocreales</taxon>
        <taxon>Clavicipitaceae</taxon>
        <taxon>Metarhizium</taxon>
    </lineage>
</organism>
<evidence type="ECO:0000313" key="2">
    <source>
        <dbReference type="EMBL" id="TWU78351.1"/>
    </source>
</evidence>
<dbReference type="STRING" id="1081105.A0A167FMF3"/>
<keyword evidence="3" id="KW-1185">Reference proteome</keyword>
<dbReference type="EMBL" id="SBHS01000002">
    <property type="protein sequence ID" value="TWU78351.1"/>
    <property type="molecule type" value="Genomic_DNA"/>
</dbReference>
<dbReference type="InterPro" id="IPR029056">
    <property type="entry name" value="Ribokinase-like"/>
</dbReference>
<protein>
    <submittedName>
        <fullName evidence="1">Uncharacterized protein</fullName>
    </submittedName>
</protein>
<evidence type="ECO:0000313" key="4">
    <source>
        <dbReference type="Proteomes" id="UP000317257"/>
    </source>
</evidence>
<evidence type="ECO:0000313" key="1">
    <source>
        <dbReference type="EMBL" id="OAA45479.1"/>
    </source>
</evidence>
<proteinExistence type="predicted"/>
<accession>A0A167FMF3</accession>
<sequence>MTYDEFAEVVGAFDGREQTWWHFEGRIPETLLACMRLLRQKLPKANISVEVEKPGREGLLQLAAEADVVFYSRTWAEVRSRHTSSRES</sequence>